<evidence type="ECO:0000313" key="3">
    <source>
        <dbReference type="Proteomes" id="UP000007360"/>
    </source>
</evidence>
<keyword evidence="1" id="KW-1133">Transmembrane helix</keyword>
<reference evidence="2 3" key="1">
    <citation type="journal article" date="2012" name="J. Bacteriol.">
        <title>Draft genome sequence of Methanobacterium formicicum DSM 3637, an archaebacterium isolated from the methane producer amoeba Pelomyxa palustris.</title>
        <authorList>
            <person name="Gutierrez G."/>
        </authorList>
    </citation>
    <scope>NUCLEOTIDE SEQUENCE [LARGE SCALE GENOMIC DNA]</scope>
    <source>
        <strain evidence="3">DSM 3637 / PP1</strain>
    </source>
</reference>
<accession>K2R1A4</accession>
<dbReference type="RefSeq" id="WP_004031513.1">
    <property type="nucleotide sequence ID" value="NZ_AMPO01000010.1"/>
</dbReference>
<sequence length="117" mass="13085">MTSMCSNPNCSNVKRVEGEVCPECGSPAKEMGFREGTSMIKLKKETMNQREDETHEITVSEVDDNIDDKVDCEINTEENKAKEKMVNTSAGINSPILKILVFIGVVIVFYILFTSIF</sequence>
<dbReference type="Proteomes" id="UP000007360">
    <property type="component" value="Unassembled WGS sequence"/>
</dbReference>
<organism evidence="2 3">
    <name type="scientific">Methanobacterium formicicum (strain DSM 3637 / PP1)</name>
    <dbReference type="NCBI Taxonomy" id="1204725"/>
    <lineage>
        <taxon>Archaea</taxon>
        <taxon>Methanobacteriati</taxon>
        <taxon>Methanobacteriota</taxon>
        <taxon>Methanomada group</taxon>
        <taxon>Methanobacteria</taxon>
        <taxon>Methanobacteriales</taxon>
        <taxon>Methanobacteriaceae</taxon>
        <taxon>Methanobacterium</taxon>
    </lineage>
</organism>
<dbReference type="PATRIC" id="fig|1204725.3.peg.2066"/>
<evidence type="ECO:0000313" key="2">
    <source>
        <dbReference type="EMBL" id="EKF84997.1"/>
    </source>
</evidence>
<comment type="caution">
    <text evidence="2">The sequence shown here is derived from an EMBL/GenBank/DDBJ whole genome shotgun (WGS) entry which is preliminary data.</text>
</comment>
<dbReference type="AlphaFoldDB" id="K2R1A4"/>
<feature type="transmembrane region" description="Helical" evidence="1">
    <location>
        <begin position="95"/>
        <end position="113"/>
    </location>
</feature>
<keyword evidence="3" id="KW-1185">Reference proteome</keyword>
<keyword evidence="1" id="KW-0472">Membrane</keyword>
<gene>
    <name evidence="2" type="ORF">A994_10269</name>
</gene>
<protein>
    <submittedName>
        <fullName evidence="2">Uncharacterized protein</fullName>
    </submittedName>
</protein>
<name>K2R1A4_METFP</name>
<proteinExistence type="predicted"/>
<dbReference type="OrthoDB" id="384050at2157"/>
<dbReference type="EMBL" id="AMPO01000010">
    <property type="protein sequence ID" value="EKF84997.1"/>
    <property type="molecule type" value="Genomic_DNA"/>
</dbReference>
<keyword evidence="1" id="KW-0812">Transmembrane</keyword>
<evidence type="ECO:0000256" key="1">
    <source>
        <dbReference type="SAM" id="Phobius"/>
    </source>
</evidence>